<keyword evidence="3 4" id="KW-0408">Iron</keyword>
<keyword evidence="2 4" id="KW-0479">Metal-binding</keyword>
<dbReference type="RefSeq" id="WP_145064733.1">
    <property type="nucleotide sequence ID" value="NZ_CP036287.1"/>
</dbReference>
<dbReference type="GO" id="GO:0009055">
    <property type="term" value="F:electron transfer activity"/>
    <property type="evidence" value="ECO:0007669"/>
    <property type="project" value="InterPro"/>
</dbReference>
<dbReference type="Pfam" id="PF13442">
    <property type="entry name" value="Cytochrome_CBB3"/>
    <property type="match status" value="1"/>
</dbReference>
<dbReference type="GO" id="GO:0020037">
    <property type="term" value="F:heme binding"/>
    <property type="evidence" value="ECO:0007669"/>
    <property type="project" value="InterPro"/>
</dbReference>
<evidence type="ECO:0000256" key="4">
    <source>
        <dbReference type="PROSITE-ProRule" id="PRU00433"/>
    </source>
</evidence>
<dbReference type="Gene3D" id="1.10.760.10">
    <property type="entry name" value="Cytochrome c-like domain"/>
    <property type="match status" value="1"/>
</dbReference>
<gene>
    <name evidence="7" type="ORF">Pla133_20090</name>
</gene>
<dbReference type="Proteomes" id="UP000316921">
    <property type="component" value="Chromosome"/>
</dbReference>
<protein>
    <recommendedName>
        <fullName evidence="6">Cytochrome c domain-containing protein</fullName>
    </recommendedName>
</protein>
<sequence length="309" mass="32430" precursor="true">MTRPRTTGSPAAATAVLFAAAALALAGCSSGGGAATYQWGLAPEVRAKLAGDPEAIAQVEATLVELFGTPAAPRPAPLADGSEPWLLTIDSLSERLAKSVRIDNAHRFHDDLAALASGQVIGVDWSEVIEDQGEVWAAAVHDGGDGKAIAAQGEAYLRDWLPSPSRSERIYKSQCVTCHGIEGGGNGPSATYLQPPPRDFRSGAFKYFHESNGPRPRRDDLVDVIYDGVRGSGMAAFRSIAAPDLIGLADYVRFLSVRGVTEAGLAEHLAAGSELTPEVAAAIYAEAWEPWLAALNTTSPPEVAEEGTR</sequence>
<organism evidence="7 8">
    <name type="scientific">Engelhardtia mirabilis</name>
    <dbReference type="NCBI Taxonomy" id="2528011"/>
    <lineage>
        <taxon>Bacteria</taxon>
        <taxon>Pseudomonadati</taxon>
        <taxon>Planctomycetota</taxon>
        <taxon>Planctomycetia</taxon>
        <taxon>Planctomycetia incertae sedis</taxon>
        <taxon>Engelhardtia</taxon>
    </lineage>
</organism>
<name>A0A518BJ10_9BACT</name>
<evidence type="ECO:0000313" key="8">
    <source>
        <dbReference type="Proteomes" id="UP000316921"/>
    </source>
</evidence>
<dbReference type="SUPFAM" id="SSF46626">
    <property type="entry name" value="Cytochrome c"/>
    <property type="match status" value="1"/>
</dbReference>
<dbReference type="GO" id="GO:0046872">
    <property type="term" value="F:metal ion binding"/>
    <property type="evidence" value="ECO:0007669"/>
    <property type="project" value="UniProtKB-KW"/>
</dbReference>
<evidence type="ECO:0000256" key="1">
    <source>
        <dbReference type="ARBA" id="ARBA00022617"/>
    </source>
</evidence>
<feature type="domain" description="Cytochrome c" evidence="6">
    <location>
        <begin position="148"/>
        <end position="256"/>
    </location>
</feature>
<dbReference type="AlphaFoldDB" id="A0A518BJ10"/>
<evidence type="ECO:0000256" key="3">
    <source>
        <dbReference type="ARBA" id="ARBA00023004"/>
    </source>
</evidence>
<dbReference type="PROSITE" id="PS51007">
    <property type="entry name" value="CYTC"/>
    <property type="match status" value="1"/>
</dbReference>
<evidence type="ECO:0000313" key="7">
    <source>
        <dbReference type="EMBL" id="QDU66933.1"/>
    </source>
</evidence>
<dbReference type="EMBL" id="CP036287">
    <property type="protein sequence ID" value="QDU66933.1"/>
    <property type="molecule type" value="Genomic_DNA"/>
</dbReference>
<dbReference type="KEGG" id="pbap:Pla133_20090"/>
<keyword evidence="1 4" id="KW-0349">Heme</keyword>
<feature type="signal peptide" evidence="5">
    <location>
        <begin position="1"/>
        <end position="34"/>
    </location>
</feature>
<keyword evidence="5" id="KW-0732">Signal</keyword>
<dbReference type="PROSITE" id="PS51257">
    <property type="entry name" value="PROKAR_LIPOPROTEIN"/>
    <property type="match status" value="1"/>
</dbReference>
<evidence type="ECO:0000256" key="2">
    <source>
        <dbReference type="ARBA" id="ARBA00022723"/>
    </source>
</evidence>
<accession>A0A518BJ10</accession>
<evidence type="ECO:0000259" key="6">
    <source>
        <dbReference type="PROSITE" id="PS51007"/>
    </source>
</evidence>
<dbReference type="InterPro" id="IPR009056">
    <property type="entry name" value="Cyt_c-like_dom"/>
</dbReference>
<proteinExistence type="predicted"/>
<keyword evidence="8" id="KW-1185">Reference proteome</keyword>
<evidence type="ECO:0000256" key="5">
    <source>
        <dbReference type="SAM" id="SignalP"/>
    </source>
</evidence>
<feature type="chain" id="PRO_5021983990" description="Cytochrome c domain-containing protein" evidence="5">
    <location>
        <begin position="35"/>
        <end position="309"/>
    </location>
</feature>
<reference evidence="7 8" key="1">
    <citation type="submission" date="2019-02" db="EMBL/GenBank/DDBJ databases">
        <title>Deep-cultivation of Planctomycetes and their phenomic and genomic characterization uncovers novel biology.</title>
        <authorList>
            <person name="Wiegand S."/>
            <person name="Jogler M."/>
            <person name="Boedeker C."/>
            <person name="Pinto D."/>
            <person name="Vollmers J."/>
            <person name="Rivas-Marin E."/>
            <person name="Kohn T."/>
            <person name="Peeters S.H."/>
            <person name="Heuer A."/>
            <person name="Rast P."/>
            <person name="Oberbeckmann S."/>
            <person name="Bunk B."/>
            <person name="Jeske O."/>
            <person name="Meyerdierks A."/>
            <person name="Storesund J.E."/>
            <person name="Kallscheuer N."/>
            <person name="Luecker S."/>
            <person name="Lage O.M."/>
            <person name="Pohl T."/>
            <person name="Merkel B.J."/>
            <person name="Hornburger P."/>
            <person name="Mueller R.-W."/>
            <person name="Bruemmer F."/>
            <person name="Labrenz M."/>
            <person name="Spormann A.M."/>
            <person name="Op den Camp H."/>
            <person name="Overmann J."/>
            <person name="Amann R."/>
            <person name="Jetten M.S.M."/>
            <person name="Mascher T."/>
            <person name="Medema M.H."/>
            <person name="Devos D.P."/>
            <person name="Kaster A.-K."/>
            <person name="Ovreas L."/>
            <person name="Rohde M."/>
            <person name="Galperin M.Y."/>
            <person name="Jogler C."/>
        </authorList>
    </citation>
    <scope>NUCLEOTIDE SEQUENCE [LARGE SCALE GENOMIC DNA]</scope>
    <source>
        <strain evidence="7 8">Pla133</strain>
    </source>
</reference>
<dbReference type="InterPro" id="IPR036909">
    <property type="entry name" value="Cyt_c-like_dom_sf"/>
</dbReference>